<gene>
    <name evidence="3" type="ORF">RRG08_035615</name>
</gene>
<organism evidence="3 4">
    <name type="scientific">Elysia crispata</name>
    <name type="common">lettuce slug</name>
    <dbReference type="NCBI Taxonomy" id="231223"/>
    <lineage>
        <taxon>Eukaryota</taxon>
        <taxon>Metazoa</taxon>
        <taxon>Spiralia</taxon>
        <taxon>Lophotrochozoa</taxon>
        <taxon>Mollusca</taxon>
        <taxon>Gastropoda</taxon>
        <taxon>Heterobranchia</taxon>
        <taxon>Euthyneura</taxon>
        <taxon>Panpulmonata</taxon>
        <taxon>Sacoglossa</taxon>
        <taxon>Placobranchoidea</taxon>
        <taxon>Plakobranchidae</taxon>
        <taxon>Elysia</taxon>
    </lineage>
</organism>
<keyword evidence="4" id="KW-1185">Reference proteome</keyword>
<feature type="region of interest" description="Disordered" evidence="1">
    <location>
        <begin position="1"/>
        <end position="24"/>
    </location>
</feature>
<sequence>MPKSAENCSNSQLSEEHGSKMGHNSHSSVIRVYTLLLVLLELPAPAFSYLMCEGLSSEKSNLNWNRFDQSGLELEDDATSSKTVSLFPILSAFLNNADRRVPSKKAEDAGYQMNAGKERERKNEYGGTGNRRSPAMPPTNELCRMLKMRCY</sequence>
<name>A0AAE1B6S8_9GAST</name>
<reference evidence="3" key="1">
    <citation type="journal article" date="2023" name="G3 (Bethesda)">
        <title>A reference genome for the long-term kleptoplast-retaining sea slug Elysia crispata morphotype clarki.</title>
        <authorList>
            <person name="Eastman K.E."/>
            <person name="Pendleton A.L."/>
            <person name="Shaikh M.A."/>
            <person name="Suttiyut T."/>
            <person name="Ogas R."/>
            <person name="Tomko P."/>
            <person name="Gavelis G."/>
            <person name="Widhalm J.R."/>
            <person name="Wisecaver J.H."/>
        </authorList>
    </citation>
    <scope>NUCLEOTIDE SEQUENCE</scope>
    <source>
        <strain evidence="3">ECLA1</strain>
    </source>
</reference>
<feature type="compositionally biased region" description="Polar residues" evidence="1">
    <location>
        <begin position="1"/>
        <end position="13"/>
    </location>
</feature>
<protein>
    <submittedName>
        <fullName evidence="3">Uncharacterized protein</fullName>
    </submittedName>
</protein>
<dbReference type="EMBL" id="JAWDGP010000505">
    <property type="protein sequence ID" value="KAK3800016.1"/>
    <property type="molecule type" value="Genomic_DNA"/>
</dbReference>
<evidence type="ECO:0000256" key="2">
    <source>
        <dbReference type="SAM" id="Phobius"/>
    </source>
</evidence>
<evidence type="ECO:0000313" key="3">
    <source>
        <dbReference type="EMBL" id="KAK3800016.1"/>
    </source>
</evidence>
<keyword evidence="2" id="KW-0812">Transmembrane</keyword>
<proteinExistence type="predicted"/>
<accession>A0AAE1B6S8</accession>
<feature type="transmembrane region" description="Helical" evidence="2">
    <location>
        <begin position="30"/>
        <end position="52"/>
    </location>
</feature>
<feature type="region of interest" description="Disordered" evidence="1">
    <location>
        <begin position="103"/>
        <end position="138"/>
    </location>
</feature>
<comment type="caution">
    <text evidence="3">The sequence shown here is derived from an EMBL/GenBank/DDBJ whole genome shotgun (WGS) entry which is preliminary data.</text>
</comment>
<evidence type="ECO:0000256" key="1">
    <source>
        <dbReference type="SAM" id="MobiDB-lite"/>
    </source>
</evidence>
<evidence type="ECO:0000313" key="4">
    <source>
        <dbReference type="Proteomes" id="UP001283361"/>
    </source>
</evidence>
<keyword evidence="2" id="KW-0472">Membrane</keyword>
<dbReference type="AlphaFoldDB" id="A0AAE1B6S8"/>
<keyword evidence="2" id="KW-1133">Transmembrane helix</keyword>
<dbReference type="Proteomes" id="UP001283361">
    <property type="component" value="Unassembled WGS sequence"/>
</dbReference>